<protein>
    <submittedName>
        <fullName evidence="2">Uncharacterized protein</fullName>
    </submittedName>
</protein>
<dbReference type="Pfam" id="PF05032">
    <property type="entry name" value="Spo12"/>
    <property type="match status" value="1"/>
</dbReference>
<dbReference type="OrthoDB" id="5578329at2759"/>
<dbReference type="EMBL" id="KV419396">
    <property type="protein sequence ID" value="KZS98019.1"/>
    <property type="molecule type" value="Genomic_DNA"/>
</dbReference>
<feature type="compositionally biased region" description="Polar residues" evidence="1">
    <location>
        <begin position="122"/>
        <end position="134"/>
    </location>
</feature>
<dbReference type="InterPro" id="IPR007727">
    <property type="entry name" value="Spo12"/>
</dbReference>
<accession>A0A164ZSK1</accession>
<dbReference type="STRING" id="1314777.A0A164ZSK1"/>
<proteinExistence type="predicted"/>
<reference evidence="2 3" key="1">
    <citation type="journal article" date="2016" name="Mol. Biol. Evol.">
        <title>Comparative Genomics of Early-Diverging Mushroom-Forming Fungi Provides Insights into the Origins of Lignocellulose Decay Capabilities.</title>
        <authorList>
            <person name="Nagy L.G."/>
            <person name="Riley R."/>
            <person name="Tritt A."/>
            <person name="Adam C."/>
            <person name="Daum C."/>
            <person name="Floudas D."/>
            <person name="Sun H."/>
            <person name="Yadav J.S."/>
            <person name="Pangilinan J."/>
            <person name="Larsson K.H."/>
            <person name="Matsuura K."/>
            <person name="Barry K."/>
            <person name="Labutti K."/>
            <person name="Kuo R."/>
            <person name="Ohm R.A."/>
            <person name="Bhattacharya S.S."/>
            <person name="Shirouzu T."/>
            <person name="Yoshinaga Y."/>
            <person name="Martin F.M."/>
            <person name="Grigoriev I.V."/>
            <person name="Hibbett D.S."/>
        </authorList>
    </citation>
    <scope>NUCLEOTIDE SEQUENCE [LARGE SCALE GENOMIC DNA]</scope>
    <source>
        <strain evidence="2 3">HHB9708</strain>
    </source>
</reference>
<feature type="region of interest" description="Disordered" evidence="1">
    <location>
        <begin position="84"/>
        <end position="134"/>
    </location>
</feature>
<keyword evidence="3" id="KW-1185">Reference proteome</keyword>
<dbReference type="AlphaFoldDB" id="A0A164ZSK1"/>
<evidence type="ECO:0000313" key="2">
    <source>
        <dbReference type="EMBL" id="KZS98019.1"/>
    </source>
</evidence>
<sequence>MSATPSPADSPIQALHGQQAAILVPQAPLGNATNGPFAHQAPGMGAKALMAKKMAKNLNPARVSPTDNLMTPVTAKLNQVKKKHFTKGKPILSPFATPRSENISPPLDESDVDRRSSEDTPEAQTLPTENDNPF</sequence>
<gene>
    <name evidence="2" type="ORF">SISNIDRAFT_449642</name>
</gene>
<evidence type="ECO:0000313" key="3">
    <source>
        <dbReference type="Proteomes" id="UP000076722"/>
    </source>
</evidence>
<dbReference type="Proteomes" id="UP000076722">
    <property type="component" value="Unassembled WGS sequence"/>
</dbReference>
<organism evidence="2 3">
    <name type="scientific">Sistotremastrum niveocremeum HHB9708</name>
    <dbReference type="NCBI Taxonomy" id="1314777"/>
    <lineage>
        <taxon>Eukaryota</taxon>
        <taxon>Fungi</taxon>
        <taxon>Dikarya</taxon>
        <taxon>Basidiomycota</taxon>
        <taxon>Agaricomycotina</taxon>
        <taxon>Agaricomycetes</taxon>
        <taxon>Sistotremastrales</taxon>
        <taxon>Sistotremastraceae</taxon>
        <taxon>Sertulicium</taxon>
        <taxon>Sertulicium niveocremeum</taxon>
    </lineage>
</organism>
<name>A0A164ZSK1_9AGAM</name>
<evidence type="ECO:0000256" key="1">
    <source>
        <dbReference type="SAM" id="MobiDB-lite"/>
    </source>
</evidence>